<gene>
    <name evidence="9" type="ORF">WHR41_04948</name>
</gene>
<protein>
    <recommendedName>
        <fullName evidence="3">endo-1,3(4)-beta-glucanase</fullName>
        <ecNumber evidence="3">3.2.1.6</ecNumber>
    </recommendedName>
</protein>
<name>A0AB34KL92_9PEZI</name>
<dbReference type="SUPFAM" id="SSF49899">
    <property type="entry name" value="Concanavalin A-like lectins/glucanases"/>
    <property type="match status" value="1"/>
</dbReference>
<evidence type="ECO:0000256" key="7">
    <source>
        <dbReference type="SAM" id="SignalP"/>
    </source>
</evidence>
<dbReference type="EC" id="3.2.1.6" evidence="3"/>
<evidence type="ECO:0000256" key="6">
    <source>
        <dbReference type="SAM" id="MobiDB-lite"/>
    </source>
</evidence>
<proteinExistence type="inferred from homology"/>
<keyword evidence="4" id="KW-0378">Hydrolase</keyword>
<dbReference type="AlphaFoldDB" id="A0AB34KL92"/>
<dbReference type="CDD" id="cd02181">
    <property type="entry name" value="GH16_fungal_Lam16A_glucanase"/>
    <property type="match status" value="1"/>
</dbReference>
<evidence type="ECO:0000256" key="1">
    <source>
        <dbReference type="ARBA" id="ARBA00000124"/>
    </source>
</evidence>
<dbReference type="PANTHER" id="PTHR10963:SF24">
    <property type="entry name" value="GLYCOSIDASE C21B10.07-RELATED"/>
    <property type="match status" value="1"/>
</dbReference>
<evidence type="ECO:0000313" key="10">
    <source>
        <dbReference type="Proteomes" id="UP000803884"/>
    </source>
</evidence>
<keyword evidence="7" id="KW-0732">Signal</keyword>
<dbReference type="RefSeq" id="XP_069228880.1">
    <property type="nucleotide sequence ID" value="XM_069373554.1"/>
</dbReference>
<dbReference type="GO" id="GO:0052861">
    <property type="term" value="F:endo-1,3(4)-beta-glucanase activity"/>
    <property type="evidence" value="ECO:0007669"/>
    <property type="project" value="UniProtKB-EC"/>
</dbReference>
<sequence length="467" mass="50605">MFSFAFITGLAFLSTTGWAQYVLEDDYTSNGNFFDQFNFFNDSDPTHGFVDYVDKDYAWNAGLIGNDYGKVYMGVDHTGIASKHGRPAVRIESTKTYDSGLVIIDVEHMPGGICGTWPAFWMVGPDWPDNGEIDILEGVNDQTCNDMTLHTGPGCSISRHTDMLASVSTDNCDVKAEGQSDNQGCQIKTDDPRSYGKGFNDNGGGVYATEIMESFINIFFFPRGSIPSDISSSSPDPSSWGKPTAVFMGDCDIAQTFKKMQLVFTNTFCGDWAGNTWDQSSCASEADSCDDYVQNNPEAFEDAYWSVNSLRVYKHGKPYVSSTATTSERTSSKMSHTAPVPYSSEASNSSMTSLVYSTKGTGIPMPSGVPEYGPYGGNHGNSGKGASPTAAAEASQGYGLVPSHLLPTNVRVAATGTAAAVAAEMSTQARQRPEGWQWRGSSRHRHHGGDKTARHLRQHKRHGGRGH</sequence>
<feature type="region of interest" description="Disordered" evidence="6">
    <location>
        <begin position="423"/>
        <end position="467"/>
    </location>
</feature>
<comment type="catalytic activity">
    <reaction evidence="1">
        <text>Endohydrolysis of (1-&gt;3)- or (1-&gt;4)-linkages in beta-D-glucans when the glucose residue whose reducing group is involved in the linkage to be hydrolyzed is itself substituted at C-3.</text>
        <dbReference type="EC" id="3.2.1.6"/>
    </reaction>
</comment>
<comment type="caution">
    <text evidence="9">The sequence shown here is derived from an EMBL/GenBank/DDBJ whole genome shotgun (WGS) entry which is preliminary data.</text>
</comment>
<feature type="region of interest" description="Disordered" evidence="6">
    <location>
        <begin position="322"/>
        <end position="345"/>
    </location>
</feature>
<dbReference type="PROSITE" id="PS51762">
    <property type="entry name" value="GH16_2"/>
    <property type="match status" value="1"/>
</dbReference>
<feature type="signal peptide" evidence="7">
    <location>
        <begin position="1"/>
        <end position="19"/>
    </location>
</feature>
<evidence type="ECO:0000256" key="2">
    <source>
        <dbReference type="ARBA" id="ARBA00006865"/>
    </source>
</evidence>
<evidence type="ECO:0000256" key="5">
    <source>
        <dbReference type="ARBA" id="ARBA00023295"/>
    </source>
</evidence>
<dbReference type="PANTHER" id="PTHR10963">
    <property type="entry name" value="GLYCOSYL HYDROLASE-RELATED"/>
    <property type="match status" value="1"/>
</dbReference>
<reference evidence="9 10" key="1">
    <citation type="journal article" date="2020" name="Microbiol. Resour. Announc.">
        <title>Draft Genome Sequence of a Cladosporium Species Isolated from the Mesophotic Ascidian Didemnum maculosum.</title>
        <authorList>
            <person name="Gioti A."/>
            <person name="Siaperas R."/>
            <person name="Nikolaivits E."/>
            <person name="Le Goff G."/>
            <person name="Ouazzani J."/>
            <person name="Kotoulas G."/>
            <person name="Topakas E."/>
        </authorList>
    </citation>
    <scope>NUCLEOTIDE SEQUENCE [LARGE SCALE GENOMIC DNA]</scope>
    <source>
        <strain evidence="9 10">TM138-S3</strain>
    </source>
</reference>
<evidence type="ECO:0000313" key="9">
    <source>
        <dbReference type="EMBL" id="KAL1585774.1"/>
    </source>
</evidence>
<feature type="compositionally biased region" description="Basic residues" evidence="6">
    <location>
        <begin position="441"/>
        <end position="467"/>
    </location>
</feature>
<comment type="similarity">
    <text evidence="2">Belongs to the glycosyl hydrolase 16 family.</text>
</comment>
<dbReference type="InterPro" id="IPR013320">
    <property type="entry name" value="ConA-like_dom_sf"/>
</dbReference>
<dbReference type="InterPro" id="IPR000757">
    <property type="entry name" value="Beta-glucanase-like"/>
</dbReference>
<feature type="domain" description="GH16" evidence="8">
    <location>
        <begin position="16"/>
        <end position="281"/>
    </location>
</feature>
<dbReference type="Proteomes" id="UP000803884">
    <property type="component" value="Unassembled WGS sequence"/>
</dbReference>
<keyword evidence="5" id="KW-0326">Glycosidase</keyword>
<evidence type="ECO:0000256" key="4">
    <source>
        <dbReference type="ARBA" id="ARBA00022801"/>
    </source>
</evidence>
<organism evidence="9 10">
    <name type="scientific">Cladosporium halotolerans</name>
    <dbReference type="NCBI Taxonomy" id="1052096"/>
    <lineage>
        <taxon>Eukaryota</taxon>
        <taxon>Fungi</taxon>
        <taxon>Dikarya</taxon>
        <taxon>Ascomycota</taxon>
        <taxon>Pezizomycotina</taxon>
        <taxon>Dothideomycetes</taxon>
        <taxon>Dothideomycetidae</taxon>
        <taxon>Cladosporiales</taxon>
        <taxon>Cladosporiaceae</taxon>
        <taxon>Cladosporium</taxon>
    </lineage>
</organism>
<dbReference type="InterPro" id="IPR050546">
    <property type="entry name" value="Glycosyl_Hydrlase_16"/>
</dbReference>
<dbReference type="Gene3D" id="2.60.120.200">
    <property type="match status" value="1"/>
</dbReference>
<dbReference type="EMBL" id="JAAQHG020000017">
    <property type="protein sequence ID" value="KAL1585774.1"/>
    <property type="molecule type" value="Genomic_DNA"/>
</dbReference>
<dbReference type="GO" id="GO:0009251">
    <property type="term" value="P:glucan catabolic process"/>
    <property type="evidence" value="ECO:0007669"/>
    <property type="project" value="TreeGrafter"/>
</dbReference>
<dbReference type="FunFam" id="2.60.120.200:FF:000114">
    <property type="entry name" value="Probable endo-1,3(4)-beta-glucanase NFIA_089530"/>
    <property type="match status" value="1"/>
</dbReference>
<keyword evidence="10" id="KW-1185">Reference proteome</keyword>
<evidence type="ECO:0000259" key="8">
    <source>
        <dbReference type="PROSITE" id="PS51762"/>
    </source>
</evidence>
<feature type="chain" id="PRO_5044334180" description="endo-1,3(4)-beta-glucanase" evidence="7">
    <location>
        <begin position="20"/>
        <end position="467"/>
    </location>
</feature>
<dbReference type="GeneID" id="96006392"/>
<evidence type="ECO:0000256" key="3">
    <source>
        <dbReference type="ARBA" id="ARBA00012599"/>
    </source>
</evidence>
<dbReference type="Pfam" id="PF26113">
    <property type="entry name" value="GH16_XgeA"/>
    <property type="match status" value="1"/>
</dbReference>
<accession>A0AB34KL92</accession>